<dbReference type="Gene3D" id="1.10.3720.10">
    <property type="entry name" value="MetI-like"/>
    <property type="match status" value="1"/>
</dbReference>
<feature type="domain" description="ABC transmembrane type-1" evidence="8">
    <location>
        <begin position="168"/>
        <end position="358"/>
    </location>
</feature>
<dbReference type="AlphaFoldDB" id="A0A9D1H9M2"/>
<dbReference type="InterPro" id="IPR025966">
    <property type="entry name" value="OppC_N"/>
</dbReference>
<comment type="caution">
    <text evidence="9">The sequence shown here is derived from an EMBL/GenBank/DDBJ whole genome shotgun (WGS) entry which is preliminary data.</text>
</comment>
<feature type="transmembrane region" description="Helical" evidence="7">
    <location>
        <begin position="232"/>
        <end position="250"/>
    </location>
</feature>
<gene>
    <name evidence="9" type="ORF">IAC44_01735</name>
</gene>
<organism evidence="9 10">
    <name type="scientific">Candidatus Merdimorpha stercoravium</name>
    <dbReference type="NCBI Taxonomy" id="2840863"/>
    <lineage>
        <taxon>Bacteria</taxon>
        <taxon>Pseudomonadati</taxon>
        <taxon>Bacteroidota</taxon>
        <taxon>Flavobacteriia</taxon>
        <taxon>Flavobacteriales</taxon>
        <taxon>Candidatus Merdimorpha</taxon>
    </lineage>
</organism>
<dbReference type="InterPro" id="IPR035906">
    <property type="entry name" value="MetI-like_sf"/>
</dbReference>
<dbReference type="InterPro" id="IPR050366">
    <property type="entry name" value="BP-dependent_transpt_permease"/>
</dbReference>
<evidence type="ECO:0000256" key="4">
    <source>
        <dbReference type="ARBA" id="ARBA00022692"/>
    </source>
</evidence>
<evidence type="ECO:0000256" key="6">
    <source>
        <dbReference type="ARBA" id="ARBA00023136"/>
    </source>
</evidence>
<dbReference type="GO" id="GO:0005886">
    <property type="term" value="C:plasma membrane"/>
    <property type="evidence" value="ECO:0007669"/>
    <property type="project" value="UniProtKB-SubCell"/>
</dbReference>
<dbReference type="EMBL" id="DVLY01000041">
    <property type="protein sequence ID" value="HIT97539.1"/>
    <property type="molecule type" value="Genomic_DNA"/>
</dbReference>
<feature type="transmembrane region" description="Helical" evidence="7">
    <location>
        <begin position="34"/>
        <end position="54"/>
    </location>
</feature>
<dbReference type="CDD" id="cd06261">
    <property type="entry name" value="TM_PBP2"/>
    <property type="match status" value="1"/>
</dbReference>
<dbReference type="InterPro" id="IPR000515">
    <property type="entry name" value="MetI-like"/>
</dbReference>
<feature type="transmembrane region" description="Helical" evidence="7">
    <location>
        <begin position="203"/>
        <end position="226"/>
    </location>
</feature>
<name>A0A9D1H9M2_9FLAO</name>
<dbReference type="Pfam" id="PF12911">
    <property type="entry name" value="OppC_N"/>
    <property type="match status" value="1"/>
</dbReference>
<dbReference type="PROSITE" id="PS50928">
    <property type="entry name" value="ABC_TM1"/>
    <property type="match status" value="1"/>
</dbReference>
<evidence type="ECO:0000256" key="5">
    <source>
        <dbReference type="ARBA" id="ARBA00022989"/>
    </source>
</evidence>
<feature type="transmembrane region" description="Helical" evidence="7">
    <location>
        <begin position="338"/>
        <end position="361"/>
    </location>
</feature>
<dbReference type="SUPFAM" id="SSF161098">
    <property type="entry name" value="MetI-like"/>
    <property type="match status" value="1"/>
</dbReference>
<keyword evidence="4 7" id="KW-0812">Transmembrane</keyword>
<keyword evidence="3" id="KW-1003">Cell membrane</keyword>
<comment type="subcellular location">
    <subcellularLocation>
        <location evidence="1 7">Cell membrane</location>
        <topology evidence="1 7">Multi-pass membrane protein</topology>
    </subcellularLocation>
</comment>
<accession>A0A9D1H9M2</accession>
<keyword evidence="2 7" id="KW-0813">Transport</keyword>
<keyword evidence="6 7" id="KW-0472">Membrane</keyword>
<comment type="similarity">
    <text evidence="7">Belongs to the binding-protein-dependent transport system permease family.</text>
</comment>
<feature type="transmembrane region" description="Helical" evidence="7">
    <location>
        <begin position="170"/>
        <end position="196"/>
    </location>
</feature>
<evidence type="ECO:0000256" key="1">
    <source>
        <dbReference type="ARBA" id="ARBA00004651"/>
    </source>
</evidence>
<dbReference type="Proteomes" id="UP000824161">
    <property type="component" value="Unassembled WGS sequence"/>
</dbReference>
<sequence length="369" mass="40511">MVSRETRQEKKDKDASQSVFGITLERFKRNLPGVISFWFIVAIGLVALLAYALAPDNTTYANTMHLALSNKTPGFTIDLIQTEKPGADKQSIFSVLWNGRTPLLSSIPVTEYTIEGDSIRYREYVGEGVSSPEKTMACSPLTKVEKTTFYLGTDRYGRDLLSRMIIGSRISFSIGFVAVLIAIIIGVSLGAIAGYFGGKADALIMWLINIMWSIPTLLMVIAVTFALGKGVWQVYVAVGLTMWVEVARMVRGQVISAKQMQYVEAARALGFGKLRIITRHILPNIWGVVIVITASNFASAILMESGLSFLGLGAQPPIPSWGGIIRDHYMYMVMGKPYLALVPGTMIMLLVLAFMTFGNTLRDALDVKS</sequence>
<dbReference type="PANTHER" id="PTHR43386:SF25">
    <property type="entry name" value="PEPTIDE ABC TRANSPORTER PERMEASE PROTEIN"/>
    <property type="match status" value="1"/>
</dbReference>
<protein>
    <submittedName>
        <fullName evidence="9">ABC transporter permease</fullName>
    </submittedName>
</protein>
<keyword evidence="5 7" id="KW-1133">Transmembrane helix</keyword>
<proteinExistence type="inferred from homology"/>
<dbReference type="Pfam" id="PF00528">
    <property type="entry name" value="BPD_transp_1"/>
    <property type="match status" value="1"/>
</dbReference>
<reference evidence="9" key="2">
    <citation type="journal article" date="2021" name="PeerJ">
        <title>Extensive microbial diversity within the chicken gut microbiome revealed by metagenomics and culture.</title>
        <authorList>
            <person name="Gilroy R."/>
            <person name="Ravi A."/>
            <person name="Getino M."/>
            <person name="Pursley I."/>
            <person name="Horton D.L."/>
            <person name="Alikhan N.F."/>
            <person name="Baker D."/>
            <person name="Gharbi K."/>
            <person name="Hall N."/>
            <person name="Watson M."/>
            <person name="Adriaenssens E.M."/>
            <person name="Foster-Nyarko E."/>
            <person name="Jarju S."/>
            <person name="Secka A."/>
            <person name="Antonio M."/>
            <person name="Oren A."/>
            <person name="Chaudhuri R.R."/>
            <person name="La Ragione R."/>
            <person name="Hildebrand F."/>
            <person name="Pallen M.J."/>
        </authorList>
    </citation>
    <scope>NUCLEOTIDE SEQUENCE</scope>
    <source>
        <strain evidence="9">1383</strain>
    </source>
</reference>
<dbReference type="PANTHER" id="PTHR43386">
    <property type="entry name" value="OLIGOPEPTIDE TRANSPORT SYSTEM PERMEASE PROTEIN APPC"/>
    <property type="match status" value="1"/>
</dbReference>
<evidence type="ECO:0000256" key="2">
    <source>
        <dbReference type="ARBA" id="ARBA00022448"/>
    </source>
</evidence>
<evidence type="ECO:0000259" key="8">
    <source>
        <dbReference type="PROSITE" id="PS50928"/>
    </source>
</evidence>
<evidence type="ECO:0000256" key="3">
    <source>
        <dbReference type="ARBA" id="ARBA00022475"/>
    </source>
</evidence>
<evidence type="ECO:0000313" key="9">
    <source>
        <dbReference type="EMBL" id="HIT97539.1"/>
    </source>
</evidence>
<feature type="transmembrane region" description="Helical" evidence="7">
    <location>
        <begin position="281"/>
        <end position="303"/>
    </location>
</feature>
<reference evidence="9" key="1">
    <citation type="submission" date="2020-10" db="EMBL/GenBank/DDBJ databases">
        <authorList>
            <person name="Gilroy R."/>
        </authorList>
    </citation>
    <scope>NUCLEOTIDE SEQUENCE</scope>
    <source>
        <strain evidence="9">1383</strain>
    </source>
</reference>
<evidence type="ECO:0000313" key="10">
    <source>
        <dbReference type="Proteomes" id="UP000824161"/>
    </source>
</evidence>
<dbReference type="GO" id="GO:0055085">
    <property type="term" value="P:transmembrane transport"/>
    <property type="evidence" value="ECO:0007669"/>
    <property type="project" value="InterPro"/>
</dbReference>
<evidence type="ECO:0000256" key="7">
    <source>
        <dbReference type="RuleBase" id="RU363032"/>
    </source>
</evidence>